<gene>
    <name evidence="2" type="ORF">PCOR1329_LOCUS62437</name>
</gene>
<comment type="caution">
    <text evidence="2">The sequence shown here is derived from an EMBL/GenBank/DDBJ whole genome shotgun (WGS) entry which is preliminary data.</text>
</comment>
<protein>
    <recommendedName>
        <fullName evidence="4">Superoxide dismutase copper/zinc binding domain-containing protein</fullName>
    </recommendedName>
</protein>
<proteinExistence type="predicted"/>
<dbReference type="Proteomes" id="UP001189429">
    <property type="component" value="Unassembled WGS sequence"/>
</dbReference>
<organism evidence="2 3">
    <name type="scientific">Prorocentrum cordatum</name>
    <dbReference type="NCBI Taxonomy" id="2364126"/>
    <lineage>
        <taxon>Eukaryota</taxon>
        <taxon>Sar</taxon>
        <taxon>Alveolata</taxon>
        <taxon>Dinophyceae</taxon>
        <taxon>Prorocentrales</taxon>
        <taxon>Prorocentraceae</taxon>
        <taxon>Prorocentrum</taxon>
    </lineage>
</organism>
<dbReference type="InterPro" id="IPR036423">
    <property type="entry name" value="SOD-like_Cu/Zn_dom_sf"/>
</dbReference>
<feature type="region of interest" description="Disordered" evidence="1">
    <location>
        <begin position="486"/>
        <end position="505"/>
    </location>
</feature>
<feature type="non-terminal residue" evidence="2">
    <location>
        <position position="567"/>
    </location>
</feature>
<evidence type="ECO:0008006" key="4">
    <source>
        <dbReference type="Google" id="ProtNLM"/>
    </source>
</evidence>
<sequence length="567" mass="57235">MIVATTTLVISAPYFMPYPGYSGNLSVSGTVQIMAADDDATSQTLTWYLQGIDAACTAGAGDDVTNGCGIHVHQGTSCAVADDVGGHYYSSDISTDPWLDVVYVAGANSSQSSGSATVATGLTLSEMEGRVFVVHELAGGGRVACGILSGSSLTAGLSTLSTYPGYTGEYTSVSGTVTIRAATDDSALQNLDWDLEGIDPSCTLGAGDDVTNGCGIHVHEGTSCDVAAEVGGHFYSSDISTDPWANVVYVASGTASSGSTTVITGLTLSELVGRAFVVHGLTSGVRIACGILQAAPTMLSVSSGIGQYPGYEGGLNVTGVVTLTGDTTQTLQWDLAGLDTACMSGAGDDVTNGCGIHVHEGMSCDVADDVGGHYYSNDRSTDPWADVVYVSDNSGMSSSKTTVDTGLMLWDLVGRAFVIHELTSGRRIACGVLVAGEMASAVSFESYPGYTGSLSVAGTVSIASSGVASQVLTWDLTGVDSECTAGAGDEVANGDPPAPNTASLSSDPWADVVYVADASGTSTGAAEVATGLTLADQVGKAFVVHALTGGARVACSLVGAEEEDHDA</sequence>
<name>A0ABN9W255_9DINO</name>
<keyword evidence="3" id="KW-1185">Reference proteome</keyword>
<dbReference type="SUPFAM" id="SSF49329">
    <property type="entry name" value="Cu,Zn superoxide dismutase-like"/>
    <property type="match status" value="3"/>
</dbReference>
<dbReference type="EMBL" id="CAUYUJ010017885">
    <property type="protein sequence ID" value="CAK0878811.1"/>
    <property type="molecule type" value="Genomic_DNA"/>
</dbReference>
<evidence type="ECO:0000313" key="2">
    <source>
        <dbReference type="EMBL" id="CAK0878811.1"/>
    </source>
</evidence>
<evidence type="ECO:0000313" key="3">
    <source>
        <dbReference type="Proteomes" id="UP001189429"/>
    </source>
</evidence>
<dbReference type="Gene3D" id="2.60.40.200">
    <property type="entry name" value="Superoxide dismutase, copper/zinc binding domain"/>
    <property type="match status" value="2"/>
</dbReference>
<accession>A0ABN9W255</accession>
<reference evidence="2" key="1">
    <citation type="submission" date="2023-10" db="EMBL/GenBank/DDBJ databases">
        <authorList>
            <person name="Chen Y."/>
            <person name="Shah S."/>
            <person name="Dougan E. K."/>
            <person name="Thang M."/>
            <person name="Chan C."/>
        </authorList>
    </citation>
    <scope>NUCLEOTIDE SEQUENCE [LARGE SCALE GENOMIC DNA]</scope>
</reference>
<evidence type="ECO:0000256" key="1">
    <source>
        <dbReference type="SAM" id="MobiDB-lite"/>
    </source>
</evidence>